<evidence type="ECO:0000259" key="4">
    <source>
        <dbReference type="Pfam" id="PF00155"/>
    </source>
</evidence>
<dbReference type="SUPFAM" id="SSF53383">
    <property type="entry name" value="PLP-dependent transferases"/>
    <property type="match status" value="1"/>
</dbReference>
<proteinExistence type="predicted"/>
<dbReference type="CDD" id="cd00609">
    <property type="entry name" value="AAT_like"/>
    <property type="match status" value="1"/>
</dbReference>
<dbReference type="InterPro" id="IPR050881">
    <property type="entry name" value="LL-DAP_aminotransferase"/>
</dbReference>
<reference evidence="5 6" key="1">
    <citation type="submission" date="2021-01" db="EMBL/GenBank/DDBJ databases">
        <title>Genomic Encyclopedia of Type Strains, Phase IV (KMG-IV): sequencing the most valuable type-strain genomes for metagenomic binning, comparative biology and taxonomic classification.</title>
        <authorList>
            <person name="Goeker M."/>
        </authorList>
    </citation>
    <scope>NUCLEOTIDE SEQUENCE [LARGE SCALE GENOMIC DNA]</scope>
    <source>
        <strain evidence="5 6">DSM 100968</strain>
    </source>
</reference>
<comment type="cofactor">
    <cofactor evidence="1">
        <name>pyridoxal 5'-phosphate</name>
        <dbReference type="ChEBI" id="CHEBI:597326"/>
    </cofactor>
</comment>
<name>A0ABS2Q9R7_9BACL</name>
<dbReference type="Pfam" id="PF00155">
    <property type="entry name" value="Aminotran_1_2"/>
    <property type="match status" value="1"/>
</dbReference>
<dbReference type="PANTHER" id="PTHR42832">
    <property type="entry name" value="AMINO ACID AMINOTRANSFERASE"/>
    <property type="match status" value="1"/>
</dbReference>
<gene>
    <name evidence="5" type="ORF">JOC27_001963</name>
</gene>
<organism evidence="5 6">
    <name type="scientific">Sporolactobacillus spathodeae</name>
    <dbReference type="NCBI Taxonomy" id="1465502"/>
    <lineage>
        <taxon>Bacteria</taxon>
        <taxon>Bacillati</taxon>
        <taxon>Bacillota</taxon>
        <taxon>Bacilli</taxon>
        <taxon>Bacillales</taxon>
        <taxon>Sporolactobacillaceae</taxon>
        <taxon>Sporolactobacillus</taxon>
    </lineage>
</organism>
<keyword evidence="2 5" id="KW-0032">Aminotransferase</keyword>
<evidence type="ECO:0000256" key="3">
    <source>
        <dbReference type="ARBA" id="ARBA00022679"/>
    </source>
</evidence>
<evidence type="ECO:0000256" key="1">
    <source>
        <dbReference type="ARBA" id="ARBA00001933"/>
    </source>
</evidence>
<dbReference type="GO" id="GO:0008483">
    <property type="term" value="F:transaminase activity"/>
    <property type="evidence" value="ECO:0007669"/>
    <property type="project" value="UniProtKB-KW"/>
</dbReference>
<protein>
    <submittedName>
        <fullName evidence="5">Aminotransferase</fullName>
        <ecNumber evidence="5">2.6.1.-</ecNumber>
    </submittedName>
</protein>
<keyword evidence="3 5" id="KW-0808">Transferase</keyword>
<dbReference type="InterPro" id="IPR004839">
    <property type="entry name" value="Aminotransferase_I/II_large"/>
</dbReference>
<evidence type="ECO:0000313" key="6">
    <source>
        <dbReference type="Proteomes" id="UP000823201"/>
    </source>
</evidence>
<keyword evidence="6" id="KW-1185">Reference proteome</keyword>
<dbReference type="InterPro" id="IPR015422">
    <property type="entry name" value="PyrdxlP-dep_Trfase_small"/>
</dbReference>
<dbReference type="RefSeq" id="WP_205007067.1">
    <property type="nucleotide sequence ID" value="NZ_CBCRXA010000017.1"/>
</dbReference>
<dbReference type="Gene3D" id="3.90.1150.10">
    <property type="entry name" value="Aspartate Aminotransferase, domain 1"/>
    <property type="match status" value="1"/>
</dbReference>
<accession>A0ABS2Q9R7</accession>
<dbReference type="NCBIfam" id="NF005977">
    <property type="entry name" value="PRK08068.1"/>
    <property type="match status" value="1"/>
</dbReference>
<dbReference type="InterPro" id="IPR015424">
    <property type="entry name" value="PyrdxlP-dep_Trfase"/>
</dbReference>
<dbReference type="Gene3D" id="3.40.640.10">
    <property type="entry name" value="Type I PLP-dependent aspartate aminotransferase-like (Major domain)"/>
    <property type="match status" value="1"/>
</dbReference>
<evidence type="ECO:0000313" key="5">
    <source>
        <dbReference type="EMBL" id="MBM7658510.1"/>
    </source>
</evidence>
<comment type="caution">
    <text evidence="5">The sequence shown here is derived from an EMBL/GenBank/DDBJ whole genome shotgun (WGS) entry which is preliminary data.</text>
</comment>
<dbReference type="EMBL" id="JAFBEV010000018">
    <property type="protein sequence ID" value="MBM7658510.1"/>
    <property type="molecule type" value="Genomic_DNA"/>
</dbReference>
<dbReference type="InterPro" id="IPR015421">
    <property type="entry name" value="PyrdxlP-dep_Trfase_major"/>
</dbReference>
<dbReference type="PANTHER" id="PTHR42832:SF3">
    <property type="entry name" value="L-GLUTAMINE--4-(METHYLSULFANYL)-2-OXOBUTANOATE AMINOTRANSFERASE"/>
    <property type="match status" value="1"/>
</dbReference>
<evidence type="ECO:0000256" key="2">
    <source>
        <dbReference type="ARBA" id="ARBA00022576"/>
    </source>
</evidence>
<sequence length="400" mass="43471">MTDFISSNLLRGMPGNFFTKIDRKIDAYTAKGIDLIRLQTGSPDQPTPETLVRALNHAAKQMENQGYPPCGGKSNLRQAIAEFYHRTYGVTLDPETEVTIFAGATVAIAALPQVLLNPGDVMLTADPGYPMYFICPLLARASVYGIPVDAADAFLPDYATIPANVLNKARMLMLNYPNNPTGAVATKKFFADTVAFAKKHAIPVVHDFAYAAFGFDGRIPLSFLQTPGAKQQGIEIGTFSKTYNMAGWRLGFAAGNASIIQAFSKYHDLAHSDVFGAVQDAGVQALLGSQEYVRHLQTLYQRRRHVLVSSLRAIGWDVAAPKGSFFGWFRVPDGFTSESFAQVLLDEAHVAMAPGSGFGPHGSGYVRCSLLEPEARLREAAARIEATGILKRFDSIKNKA</sequence>
<dbReference type="Proteomes" id="UP000823201">
    <property type="component" value="Unassembled WGS sequence"/>
</dbReference>
<feature type="domain" description="Aminotransferase class I/classII large" evidence="4">
    <location>
        <begin position="34"/>
        <end position="384"/>
    </location>
</feature>
<dbReference type="EC" id="2.6.1.-" evidence="5"/>